<sequence>MSTHRSSTVEFDGSCLHRFLKEMKKQKLTVANLTAKQSRQFILHFCNLCHIPPHLRAIDLCVENISDAIESVRDECDDLSLLEDVFGERLLGLSLFADFMEKHITLLKQVDAFIWHERPDVVEDRRHPMQGQWGRYPIYSMLMNTLEDNEYINNFHGLQIIVLAAYSSLNHSPKTFSMYIKDQEKRSKKHQSAASTAGFFIRNWSDNNVDDDEIEFFCDDINVLEWCEDIIAARDDSATEERPIYRQTMSPLISRWISFESQRRGVNATRKRGKAKPYNRKSSGWHGGYCRYHSGTISESILIDDNCIVEATGFGHGSNSIPVNSIKIRKTSALLPEEEAKYADLEDDEQGDYDEIISVEDPTPSCNNILTNRQITKVVQSNQNLICQFSNATNVEIAQLVELCLDVMRRPAFYNDLISHAAPIALLMLYTGCSLRDVTHGTRWSADHLASKAKITSVLVSGERFWLLKVANVRRAKRMTQDVLEQCRVVESHIKIPDEFGLANFLQEQHKEQLEKKEVGRIFKKKLPEYRRILNALLRLLPDSNRLNEHKIANFLPAHITHQTADIAVTILSTGQYLPLGKTLLHYSAPSPSYLESVRHKVWGDLCDDVSLPSFIKSEAAKLPVVNTLSVSPLCPTLGSIINMVKESKSAIKSAKDSGEILNVHNMMTYYTAQMFAYGTGVRAICSPLACLTAFDSATKTVVISDKDGDDFYNSRLCILPKLVCQQLEAYQKHVEQLKNTTYFLAINNNSLIDIQDYFYLDKDLHSAEIKPSLSFELQASFLNLPMNTNRRFIRTYLIEKGVRGELINAFMGHWGAGQEPWGKFSTCSPIELLEMVAPNINDMLNELSFTIERGLADV</sequence>
<protein>
    <submittedName>
        <fullName evidence="1">Uncharacterized protein</fullName>
    </submittedName>
</protein>
<name>A0A1M5N3C6_9GAMM</name>
<gene>
    <name evidence="1" type="ORF">SAMN02745753_04577</name>
</gene>
<evidence type="ECO:0000313" key="2">
    <source>
        <dbReference type="Proteomes" id="UP000184517"/>
    </source>
</evidence>
<evidence type="ECO:0000313" key="1">
    <source>
        <dbReference type="EMBL" id="SHG84068.1"/>
    </source>
</evidence>
<dbReference type="AlphaFoldDB" id="A0A1M5N3C6"/>
<reference evidence="2" key="1">
    <citation type="submission" date="2016-11" db="EMBL/GenBank/DDBJ databases">
        <authorList>
            <person name="Varghese N."/>
            <person name="Submissions S."/>
        </authorList>
    </citation>
    <scope>NUCLEOTIDE SEQUENCE [LARGE SCALE GENOMIC DNA]</scope>
    <source>
        <strain evidence="2">DSM 16579</strain>
    </source>
</reference>
<dbReference type="EMBL" id="FQVF01000033">
    <property type="protein sequence ID" value="SHG84068.1"/>
    <property type="molecule type" value="Genomic_DNA"/>
</dbReference>
<keyword evidence="2" id="KW-1185">Reference proteome</keyword>
<dbReference type="RefSeq" id="WP_072842389.1">
    <property type="nucleotide sequence ID" value="NZ_FQVF01000033.1"/>
</dbReference>
<accession>A0A1M5N3C6</accession>
<dbReference type="OrthoDB" id="5614256at2"/>
<organism evidence="1 2">
    <name type="scientific">Marinomonas polaris DSM 16579</name>
    <dbReference type="NCBI Taxonomy" id="1122206"/>
    <lineage>
        <taxon>Bacteria</taxon>
        <taxon>Pseudomonadati</taxon>
        <taxon>Pseudomonadota</taxon>
        <taxon>Gammaproteobacteria</taxon>
        <taxon>Oceanospirillales</taxon>
        <taxon>Oceanospirillaceae</taxon>
        <taxon>Marinomonas</taxon>
    </lineage>
</organism>
<proteinExistence type="predicted"/>
<dbReference type="STRING" id="1122206.SAMN02745753_04577"/>
<dbReference type="Proteomes" id="UP000184517">
    <property type="component" value="Unassembled WGS sequence"/>
</dbReference>